<protein>
    <submittedName>
        <fullName evidence="3">Adhesin/invasin TibA autotransporter</fullName>
    </submittedName>
</protein>
<dbReference type="EMBL" id="CP021524">
    <property type="protein sequence ID" value="ARW11620.1"/>
    <property type="molecule type" value="Genomic_DNA"/>
</dbReference>
<dbReference type="InterPro" id="IPR012332">
    <property type="entry name" value="Autotransporter_pectin_lyase_C"/>
</dbReference>
<gene>
    <name evidence="3" type="ORF">S101447_02582</name>
</gene>
<accession>A0A1Y0V0G1</accession>
<dbReference type="AlphaFoldDB" id="A0A1Y0V0G1"/>
<dbReference type="Gene3D" id="2.160.20.20">
    <property type="match status" value="2"/>
</dbReference>
<name>A0A1Y0V0G1_9PROT</name>
<feature type="region of interest" description="Disordered" evidence="1">
    <location>
        <begin position="1"/>
        <end position="21"/>
    </location>
</feature>
<evidence type="ECO:0000259" key="2">
    <source>
        <dbReference type="Pfam" id="PF13403"/>
    </source>
</evidence>
<evidence type="ECO:0000313" key="3">
    <source>
        <dbReference type="EMBL" id="ARW11620.1"/>
    </source>
</evidence>
<reference evidence="3 4" key="1">
    <citation type="submission" date="2017-05" db="EMBL/GenBank/DDBJ databases">
        <title>Genome sequence of Acetobacter pasteurianus subsp. ascendens strain SRCM101447.</title>
        <authorList>
            <person name="Cho S.H."/>
        </authorList>
    </citation>
    <scope>NUCLEOTIDE SEQUENCE [LARGE SCALE GENOMIC DNA]</scope>
    <source>
        <strain evidence="3 4">SRCM101447</strain>
    </source>
</reference>
<evidence type="ECO:0000313" key="4">
    <source>
        <dbReference type="Proteomes" id="UP000195633"/>
    </source>
</evidence>
<dbReference type="SUPFAM" id="SSF51294">
    <property type="entry name" value="Hedgehog/intein (Hint) domain"/>
    <property type="match status" value="1"/>
</dbReference>
<evidence type="ECO:0000256" key="1">
    <source>
        <dbReference type="SAM" id="MobiDB-lite"/>
    </source>
</evidence>
<dbReference type="RefSeq" id="WP_087636258.1">
    <property type="nucleotide sequence ID" value="NZ_CP021524.1"/>
</dbReference>
<feature type="domain" description="Hedgehog/Intein (Hint)" evidence="2">
    <location>
        <begin position="423"/>
        <end position="564"/>
    </location>
</feature>
<proteinExistence type="predicted"/>
<dbReference type="InterPro" id="IPR036844">
    <property type="entry name" value="Hint_dom_sf"/>
</dbReference>
<dbReference type="Pfam" id="PF13403">
    <property type="entry name" value="Hint_2"/>
    <property type="match status" value="1"/>
</dbReference>
<organism evidence="3 4">
    <name type="scientific">Acetobacter ascendens</name>
    <dbReference type="NCBI Taxonomy" id="481146"/>
    <lineage>
        <taxon>Bacteria</taxon>
        <taxon>Pseudomonadati</taxon>
        <taxon>Pseudomonadota</taxon>
        <taxon>Alphaproteobacteria</taxon>
        <taxon>Acetobacterales</taxon>
        <taxon>Acetobacteraceae</taxon>
        <taxon>Acetobacter</taxon>
    </lineage>
</organism>
<sequence length="768" mass="78999">MSDISTDTTIGGNSGNATEQNGGTVLSGVGLFVSSGGTASNVTVGSGGYIDVYNSGTVTSTLVSGSGAVLNVSSGGTTSTTSVTDGGNIIISAGGASDNDIVEENGQEAVWGTANNLTISGNNTHAYLHDGGTGSNWTAEDGSWVGVYSGALLDGFKVTGQNTYGDISGGQVTNASVTDGGVLQIESGVTISGINAASKGQVYVSNGGSTTGTILSDEGTAETVQGGGAASGTHVTSGASLTVSAGASATDTLVSANGNLLVSGGTIVDTTITSGGEATLYDTSTADTITVESGGSVAFEDNSTLSGTLTLQNGGSATIQAGTSGTIDMAGSSNTGVVISGLTSGGTATTIISGFNGVSGGDSDGIELAGLNAADVTSVTYPSADQASLLLTNGKTVTLNIAGAEKAGYTLASGANGDLIYEVCFLSGSMIRTPEGDVAVEDIQIGDQVVTFDWTNNKNVLRSVAWVGKTHATVRSGLPHDEAGYPVRVLKDAVSDGVPYKDMLITAEHCLFFDGKFVPVRMLVNGVSIFYDTSITSYDYYHVETEQHSVITADGMLTESYLDTGNRRAFRQEGKVATLRHTTQNWKDDAAAPLCVERAFVEPLFLKLKARNNSAIGAEHAELVMDPDLYLITENNTPIRPFRHDGQRYSFMLPADTACVRIISRASRPADVVGPFVDDRRSMGVAVSEVRLLCAKQAHEITSHLQAKKPEGWHDTNWTDCAWTNGNAVLPLGDVTKGKMGLLSMTIRAAGPYLVQNQDVTEAKLRSA</sequence>
<dbReference type="Proteomes" id="UP000195633">
    <property type="component" value="Chromosome"/>
</dbReference>
<dbReference type="InterPro" id="IPR028992">
    <property type="entry name" value="Hedgehog/Intein_dom"/>
</dbReference>